<proteinExistence type="predicted"/>
<feature type="region of interest" description="Disordered" evidence="1">
    <location>
        <begin position="162"/>
        <end position="192"/>
    </location>
</feature>
<dbReference type="AlphaFoldDB" id="A0A4R2RQP5"/>
<evidence type="ECO:0000256" key="1">
    <source>
        <dbReference type="SAM" id="MobiDB-lite"/>
    </source>
</evidence>
<accession>A0A4R2RQP5</accession>
<reference evidence="2 3" key="1">
    <citation type="submission" date="2019-03" db="EMBL/GenBank/DDBJ databases">
        <title>Genomic Encyclopedia of Type Strains, Phase IV (KMG-IV): sequencing the most valuable type-strain genomes for metagenomic binning, comparative biology and taxonomic classification.</title>
        <authorList>
            <person name="Goeker M."/>
        </authorList>
    </citation>
    <scope>NUCLEOTIDE SEQUENCE [LARGE SCALE GENOMIC DNA]</scope>
    <source>
        <strain evidence="2 3">DSM 11170</strain>
    </source>
</reference>
<organism evidence="2 3">
    <name type="scientific">Heliophilum fasciatum</name>
    <dbReference type="NCBI Taxonomy" id="35700"/>
    <lineage>
        <taxon>Bacteria</taxon>
        <taxon>Bacillati</taxon>
        <taxon>Bacillota</taxon>
        <taxon>Clostridia</taxon>
        <taxon>Eubacteriales</taxon>
        <taxon>Heliobacteriaceae</taxon>
        <taxon>Heliophilum</taxon>
    </lineage>
</organism>
<name>A0A4R2RQP5_9FIRM</name>
<comment type="caution">
    <text evidence="2">The sequence shown here is derived from an EMBL/GenBank/DDBJ whole genome shotgun (WGS) entry which is preliminary data.</text>
</comment>
<gene>
    <name evidence="2" type="ORF">EDD73_108100</name>
</gene>
<evidence type="ECO:0000313" key="2">
    <source>
        <dbReference type="EMBL" id="TCP64747.1"/>
    </source>
</evidence>
<dbReference type="EMBL" id="SLXT01000008">
    <property type="protein sequence ID" value="TCP64747.1"/>
    <property type="molecule type" value="Genomic_DNA"/>
</dbReference>
<keyword evidence="3" id="KW-1185">Reference proteome</keyword>
<dbReference type="Proteomes" id="UP000294813">
    <property type="component" value="Unassembled WGS sequence"/>
</dbReference>
<sequence>MPSKVKDQPAFIDAFDQLLRKALDTGIAEQIVESWYCPPGCTGYKKNEEEPILQIQVNVNIDAPALAAAIQALANAIGQPGTLPSPAQAQTAATKTVQPPAGWPTQVAQAPASSPVEMGMGVGLEIPFPATTQPMQLVATAPVQSAPVAPVASPAPAQVPIPQAPMQTPQAASQSAPMAHPTSMPQPAPVPTSTPSYTMDHLAVAGTQLVDAGRQPELISLLNRFGVQALTQLPKERYGEFATALRTLGAKI</sequence>
<protein>
    <submittedName>
        <fullName evidence="2">Uncharacterized protein</fullName>
    </submittedName>
</protein>
<feature type="compositionally biased region" description="Polar residues" evidence="1">
    <location>
        <begin position="166"/>
        <end position="176"/>
    </location>
</feature>
<evidence type="ECO:0000313" key="3">
    <source>
        <dbReference type="Proteomes" id="UP000294813"/>
    </source>
</evidence>